<feature type="transmembrane region" description="Helical" evidence="1">
    <location>
        <begin position="40"/>
        <end position="61"/>
    </location>
</feature>
<dbReference type="EMBL" id="CP036279">
    <property type="protein sequence ID" value="QDU64741.1"/>
    <property type="molecule type" value="Genomic_DNA"/>
</dbReference>
<evidence type="ECO:0000256" key="1">
    <source>
        <dbReference type="SAM" id="Phobius"/>
    </source>
</evidence>
<dbReference type="RefSeq" id="WP_145263151.1">
    <property type="nucleotide sequence ID" value="NZ_CP036279.1"/>
</dbReference>
<keyword evidence="1" id="KW-0812">Transmembrane</keyword>
<accession>A0A518BCM6</accession>
<feature type="transmembrane region" description="Helical" evidence="1">
    <location>
        <begin position="67"/>
        <end position="85"/>
    </location>
</feature>
<dbReference type="Proteomes" id="UP000317093">
    <property type="component" value="Chromosome"/>
</dbReference>
<evidence type="ECO:0000313" key="2">
    <source>
        <dbReference type="EMBL" id="QDU64741.1"/>
    </source>
</evidence>
<name>A0A518BCM6_9BACT</name>
<dbReference type="KEGG" id="knv:Pan216_56330"/>
<dbReference type="AlphaFoldDB" id="A0A518BCM6"/>
<reference evidence="2 3" key="1">
    <citation type="submission" date="2019-02" db="EMBL/GenBank/DDBJ databases">
        <title>Deep-cultivation of Planctomycetes and their phenomic and genomic characterization uncovers novel biology.</title>
        <authorList>
            <person name="Wiegand S."/>
            <person name="Jogler M."/>
            <person name="Boedeker C."/>
            <person name="Pinto D."/>
            <person name="Vollmers J."/>
            <person name="Rivas-Marin E."/>
            <person name="Kohn T."/>
            <person name="Peeters S.H."/>
            <person name="Heuer A."/>
            <person name="Rast P."/>
            <person name="Oberbeckmann S."/>
            <person name="Bunk B."/>
            <person name="Jeske O."/>
            <person name="Meyerdierks A."/>
            <person name="Storesund J.E."/>
            <person name="Kallscheuer N."/>
            <person name="Luecker S."/>
            <person name="Lage O.M."/>
            <person name="Pohl T."/>
            <person name="Merkel B.J."/>
            <person name="Hornburger P."/>
            <person name="Mueller R.-W."/>
            <person name="Bruemmer F."/>
            <person name="Labrenz M."/>
            <person name="Spormann A.M."/>
            <person name="Op den Camp H."/>
            <person name="Overmann J."/>
            <person name="Amann R."/>
            <person name="Jetten M.S.M."/>
            <person name="Mascher T."/>
            <person name="Medema M.H."/>
            <person name="Devos D.P."/>
            <person name="Kaster A.-K."/>
            <person name="Ovreas L."/>
            <person name="Rohde M."/>
            <person name="Galperin M.Y."/>
            <person name="Jogler C."/>
        </authorList>
    </citation>
    <scope>NUCLEOTIDE SEQUENCE [LARGE SCALE GENOMIC DNA]</scope>
    <source>
        <strain evidence="2 3">Pan216</strain>
    </source>
</reference>
<gene>
    <name evidence="2" type="ORF">Pan216_56330</name>
</gene>
<keyword evidence="1" id="KW-0472">Membrane</keyword>
<feature type="transmembrane region" description="Helical" evidence="1">
    <location>
        <begin position="15"/>
        <end position="33"/>
    </location>
</feature>
<proteinExistence type="predicted"/>
<evidence type="ECO:0000313" key="3">
    <source>
        <dbReference type="Proteomes" id="UP000317093"/>
    </source>
</evidence>
<organism evidence="2 3">
    <name type="scientific">Kolteria novifilia</name>
    <dbReference type="NCBI Taxonomy" id="2527975"/>
    <lineage>
        <taxon>Bacteria</taxon>
        <taxon>Pseudomonadati</taxon>
        <taxon>Planctomycetota</taxon>
        <taxon>Planctomycetia</taxon>
        <taxon>Kolteriales</taxon>
        <taxon>Kolteriaceae</taxon>
        <taxon>Kolteria</taxon>
    </lineage>
</organism>
<sequence>MSVHAFFVRHEPTPGVVFIMAAIFPSTVAAACLHPPTRPITVRAVGILLGLGNSLAILNHIQQGNPPGMMIINGLFLILGVFIFLKAP</sequence>
<keyword evidence="3" id="KW-1185">Reference proteome</keyword>
<keyword evidence="1" id="KW-1133">Transmembrane helix</keyword>
<protein>
    <submittedName>
        <fullName evidence="2">Uncharacterized protein</fullName>
    </submittedName>
</protein>